<evidence type="ECO:0000256" key="1">
    <source>
        <dbReference type="SAM" id="MobiDB-lite"/>
    </source>
</evidence>
<feature type="region of interest" description="Disordered" evidence="1">
    <location>
        <begin position="154"/>
        <end position="175"/>
    </location>
</feature>
<reference evidence="2" key="1">
    <citation type="submission" date="2018-04" db="EMBL/GenBank/DDBJ databases">
        <title>Whole genome sequencing of Hypsizygus marmoreus.</title>
        <authorList>
            <person name="Choi I.-G."/>
            <person name="Min B."/>
            <person name="Kim J.-G."/>
            <person name="Kim S."/>
            <person name="Oh Y.-L."/>
            <person name="Kong W.-S."/>
            <person name="Park H."/>
            <person name="Jeong J."/>
            <person name="Song E.-S."/>
        </authorList>
    </citation>
    <scope>NUCLEOTIDE SEQUENCE [LARGE SCALE GENOMIC DNA]</scope>
    <source>
        <strain evidence="2">51987-8</strain>
    </source>
</reference>
<evidence type="ECO:0000313" key="3">
    <source>
        <dbReference type="Proteomes" id="UP000076154"/>
    </source>
</evidence>
<evidence type="ECO:0000313" key="2">
    <source>
        <dbReference type="EMBL" id="RDB20104.1"/>
    </source>
</evidence>
<dbReference type="Proteomes" id="UP000076154">
    <property type="component" value="Unassembled WGS sequence"/>
</dbReference>
<protein>
    <submittedName>
        <fullName evidence="2">Uncharacterized protein</fullName>
    </submittedName>
</protein>
<organism evidence="2 3">
    <name type="scientific">Hypsizygus marmoreus</name>
    <name type="common">White beech mushroom</name>
    <name type="synonym">Agaricus marmoreus</name>
    <dbReference type="NCBI Taxonomy" id="39966"/>
    <lineage>
        <taxon>Eukaryota</taxon>
        <taxon>Fungi</taxon>
        <taxon>Dikarya</taxon>
        <taxon>Basidiomycota</taxon>
        <taxon>Agaricomycotina</taxon>
        <taxon>Agaricomycetes</taxon>
        <taxon>Agaricomycetidae</taxon>
        <taxon>Agaricales</taxon>
        <taxon>Tricholomatineae</taxon>
        <taxon>Lyophyllaceae</taxon>
        <taxon>Hypsizygus</taxon>
    </lineage>
</organism>
<dbReference type="STRING" id="39966.A0A369JL25"/>
<dbReference type="InParanoid" id="A0A369JL25"/>
<keyword evidence="3" id="KW-1185">Reference proteome</keyword>
<sequence>MATTPATIPFPKMSRTHRTSISGVSDMSVMSVRATSLDVCEYVYGDSKASIDVIARFYEPNAIIADIQKVSRQLSSIDVPRPLAMFCTLFRLKLPQSLQNADPLFQGLRVWTEIGDICENESFDGHRKTIVEHTLNILLLPGIHCHGHRTQGSVDSLVSTTGSPSLQPQHPHPPSSLRIPGTAIAIPSPFHFKLHVVTRLSFNEQGQVTHHRDFWDVKDVIGLVPGVPLAQWVGTRLAAKGLSYMARACMHGRQDCGDQLVSTTDIERGMTPPAAYVACTKNALGLDGIGMAPQR</sequence>
<accession>A0A369JL25</accession>
<comment type="caution">
    <text evidence="2">The sequence shown here is derived from an EMBL/GenBank/DDBJ whole genome shotgun (WGS) entry which is preliminary data.</text>
</comment>
<proteinExistence type="predicted"/>
<dbReference type="AlphaFoldDB" id="A0A369JL25"/>
<dbReference type="EMBL" id="LUEZ02000071">
    <property type="protein sequence ID" value="RDB20104.1"/>
    <property type="molecule type" value="Genomic_DNA"/>
</dbReference>
<gene>
    <name evidence="2" type="ORF">Hypma_012911</name>
</gene>
<dbReference type="OrthoDB" id="9995831at2759"/>
<name>A0A369JL25_HYPMA</name>